<dbReference type="EMBL" id="QJKK01000003">
    <property type="protein sequence ID" value="RAL25758.1"/>
    <property type="molecule type" value="Genomic_DNA"/>
</dbReference>
<gene>
    <name evidence="1" type="ORF">DL897_06695</name>
</gene>
<dbReference type="RefSeq" id="WP_113658372.1">
    <property type="nucleotide sequence ID" value="NZ_KZ845665.1"/>
</dbReference>
<evidence type="ECO:0000313" key="1">
    <source>
        <dbReference type="EMBL" id="RAL25758.1"/>
    </source>
</evidence>
<dbReference type="OrthoDB" id="2988504at2"/>
<organism evidence="1 2">
    <name type="scientific">Thermoflavimicrobium daqui</name>
    <dbReference type="NCBI Taxonomy" id="2137476"/>
    <lineage>
        <taxon>Bacteria</taxon>
        <taxon>Bacillati</taxon>
        <taxon>Bacillota</taxon>
        <taxon>Bacilli</taxon>
        <taxon>Bacillales</taxon>
        <taxon>Thermoactinomycetaceae</taxon>
        <taxon>Thermoflavimicrobium</taxon>
    </lineage>
</organism>
<name>A0A364K661_9BACL</name>
<dbReference type="AlphaFoldDB" id="A0A364K661"/>
<accession>A0A364K661</accession>
<keyword evidence="2" id="KW-1185">Reference proteome</keyword>
<evidence type="ECO:0000313" key="2">
    <source>
        <dbReference type="Proteomes" id="UP000251213"/>
    </source>
</evidence>
<reference evidence="1 2" key="1">
    <citation type="submission" date="2018-06" db="EMBL/GenBank/DDBJ databases">
        <title>Thermoflavimicrobium daqus sp. nov., a thermophilic microbe isolated from Moutai-flavour Daqu.</title>
        <authorList>
            <person name="Wang X."/>
            <person name="Zhou H."/>
        </authorList>
    </citation>
    <scope>NUCLEOTIDE SEQUENCE [LARGE SCALE GENOMIC DNA]</scope>
    <source>
        <strain evidence="1 2">FBKL4.011</strain>
    </source>
</reference>
<comment type="caution">
    <text evidence="1">The sequence shown here is derived from an EMBL/GenBank/DDBJ whole genome shotgun (WGS) entry which is preliminary data.</text>
</comment>
<sequence>MNLNKMEDWEKEVENINWKSMLQDIDEALLDNLAVEIGFRTYEQLEDASEIVVDDYYICHLSDGRWVWWNPKEYAIKDPEYFHSKDEIKAYIADFLQLDQDRIMQLKEGLDQVRQSRKCLFCEYEFDLNDEKRKSWLEKFVDHYQFCSEECAHEKINMKVTE</sequence>
<reference evidence="1 2" key="2">
    <citation type="submission" date="2018-06" db="EMBL/GenBank/DDBJ databases">
        <authorList>
            <person name="Zhirakovskaya E."/>
        </authorList>
    </citation>
    <scope>NUCLEOTIDE SEQUENCE [LARGE SCALE GENOMIC DNA]</scope>
    <source>
        <strain evidence="1 2">FBKL4.011</strain>
    </source>
</reference>
<proteinExistence type="predicted"/>
<protein>
    <submittedName>
        <fullName evidence="1">Uncharacterized protein</fullName>
    </submittedName>
</protein>
<dbReference type="Proteomes" id="UP000251213">
    <property type="component" value="Unassembled WGS sequence"/>
</dbReference>